<dbReference type="InterPro" id="IPR035197">
    <property type="entry name" value="DUF5313"/>
</dbReference>
<keyword evidence="1" id="KW-1133">Transmembrane helix</keyword>
<keyword evidence="1" id="KW-0472">Membrane</keyword>
<evidence type="ECO:0000256" key="1">
    <source>
        <dbReference type="SAM" id="Phobius"/>
    </source>
</evidence>
<keyword evidence="1" id="KW-0812">Transmembrane</keyword>
<evidence type="ECO:0000313" key="2">
    <source>
        <dbReference type="EMBL" id="UZJ23419.1"/>
    </source>
</evidence>
<gene>
    <name evidence="2" type="ORF">RHODO2019_09215</name>
</gene>
<proteinExistence type="predicted"/>
<dbReference type="EMBL" id="CP110615">
    <property type="protein sequence ID" value="UZJ23419.1"/>
    <property type="molecule type" value="Genomic_DNA"/>
</dbReference>
<dbReference type="Proteomes" id="UP001164965">
    <property type="component" value="Chromosome"/>
</dbReference>
<accession>A0ABY6NW05</accession>
<name>A0ABY6NW05_9NOCA</name>
<evidence type="ECO:0000313" key="3">
    <source>
        <dbReference type="Proteomes" id="UP001164965"/>
    </source>
</evidence>
<organism evidence="2 3">
    <name type="scientific">Rhodococcus antarcticus</name>
    <dbReference type="NCBI Taxonomy" id="2987751"/>
    <lineage>
        <taxon>Bacteria</taxon>
        <taxon>Bacillati</taxon>
        <taxon>Actinomycetota</taxon>
        <taxon>Actinomycetes</taxon>
        <taxon>Mycobacteriales</taxon>
        <taxon>Nocardiaceae</taxon>
        <taxon>Rhodococcus</taxon>
    </lineage>
</organism>
<reference evidence="2" key="1">
    <citation type="submission" date="2022-10" db="EMBL/GenBank/DDBJ databases">
        <title>Rhodococcus sp.75.</title>
        <authorList>
            <person name="Sun M."/>
        </authorList>
    </citation>
    <scope>NUCLEOTIDE SEQUENCE</scope>
    <source>
        <strain evidence="2">75</strain>
    </source>
</reference>
<feature type="transmembrane region" description="Helical" evidence="1">
    <location>
        <begin position="33"/>
        <end position="57"/>
    </location>
</feature>
<dbReference type="RefSeq" id="WP_265381526.1">
    <property type="nucleotide sequence ID" value="NZ_CP110615.1"/>
</dbReference>
<keyword evidence="3" id="KW-1185">Reference proteome</keyword>
<dbReference type="Pfam" id="PF17240">
    <property type="entry name" value="DUF5313"/>
    <property type="match status" value="1"/>
</dbReference>
<protein>
    <submittedName>
        <fullName evidence="2">DUF5313 domain-containing protein</fullName>
    </submittedName>
</protein>
<sequence length="59" mass="6705">MPVELREWVRHDLTGPRAGIRHVLRGELVYSPVFVALVLFPGPLWLRGLMVLMALLLPC</sequence>